<protein>
    <recommendedName>
        <fullName evidence="6">4Fe-4S ferredoxin-type domain-containing protein</fullName>
    </recommendedName>
</protein>
<dbReference type="Pfam" id="PF13237">
    <property type="entry name" value="Fer4_10"/>
    <property type="match status" value="1"/>
</dbReference>
<dbReference type="InterPro" id="IPR017896">
    <property type="entry name" value="4Fe4S_Fe-S-bd"/>
</dbReference>
<feature type="domain" description="4Fe-4S ferredoxin-type" evidence="6">
    <location>
        <begin position="32"/>
        <end position="59"/>
    </location>
</feature>
<dbReference type="GO" id="GO:0046872">
    <property type="term" value="F:metal ion binding"/>
    <property type="evidence" value="ECO:0007669"/>
    <property type="project" value="UniProtKB-KW"/>
</dbReference>
<dbReference type="GO" id="GO:0052592">
    <property type="term" value="F:oxidoreductase activity, acting on CH or CH2 groups, with an iron-sulfur protein as acceptor"/>
    <property type="evidence" value="ECO:0007669"/>
    <property type="project" value="TreeGrafter"/>
</dbReference>
<accession>X1AW87</accession>
<dbReference type="Pfam" id="PF04432">
    <property type="entry name" value="FrhB_FdhB_C"/>
    <property type="match status" value="1"/>
</dbReference>
<dbReference type="PROSITE" id="PS00198">
    <property type="entry name" value="4FE4S_FER_1"/>
    <property type="match status" value="1"/>
</dbReference>
<dbReference type="InterPro" id="IPR007525">
    <property type="entry name" value="FrhB_FdhB_C"/>
</dbReference>
<proteinExistence type="predicted"/>
<evidence type="ECO:0000256" key="4">
    <source>
        <dbReference type="ARBA" id="ARBA00023004"/>
    </source>
</evidence>
<dbReference type="PANTHER" id="PTHR31332:SF6">
    <property type="entry name" value="FORMATE DEHYDROGENASE SUBUNIT BETA"/>
    <property type="match status" value="1"/>
</dbReference>
<dbReference type="Gene3D" id="3.10.450.750">
    <property type="match status" value="1"/>
</dbReference>
<organism evidence="7">
    <name type="scientific">marine sediment metagenome</name>
    <dbReference type="NCBI Taxonomy" id="412755"/>
    <lineage>
        <taxon>unclassified sequences</taxon>
        <taxon>metagenomes</taxon>
        <taxon>ecological metagenomes</taxon>
    </lineage>
</organism>
<dbReference type="AlphaFoldDB" id="X1AW87"/>
<keyword evidence="2" id="KW-0479">Metal-binding</keyword>
<gene>
    <name evidence="7" type="ORF">S01H4_34427</name>
</gene>
<keyword evidence="5" id="KW-0411">Iron-sulfur</keyword>
<keyword evidence="3" id="KW-0560">Oxidoreductase</keyword>
<evidence type="ECO:0000256" key="1">
    <source>
        <dbReference type="ARBA" id="ARBA00001974"/>
    </source>
</evidence>
<feature type="domain" description="4Fe-4S ferredoxin-type" evidence="6">
    <location>
        <begin position="61"/>
        <end position="89"/>
    </location>
</feature>
<evidence type="ECO:0000313" key="7">
    <source>
        <dbReference type="EMBL" id="GAG87374.1"/>
    </source>
</evidence>
<sequence>MTENEEKGKYDYSFDYISRKLEGKKDSYGMLMKEIIRNGICTECGTCAAVCPVLEWDHVMGQPKLIGKCTGCGICYNQCPRTITDPIELMGEFKTGYVANTNIPEVIGGQDGGTVVSLLCYLFEEHLIDAAIVTMRDPNNPWFPAAQIITSKEEAIKSSGSVYAHSQTVESLMDAIREDYRSIAFVGTPCNIDAVEKMLSSPAGMLKYFMRAHVLKIGLFCMDSFSPKTLYARFKKDGIDLSKIVKMDINKGKFHLYEELDAEPVKSYTIRSLHKYKSSSCNFCVDLT</sequence>
<evidence type="ECO:0000256" key="3">
    <source>
        <dbReference type="ARBA" id="ARBA00023002"/>
    </source>
</evidence>
<evidence type="ECO:0000259" key="6">
    <source>
        <dbReference type="PROSITE" id="PS51379"/>
    </source>
</evidence>
<dbReference type="SUPFAM" id="SSF46548">
    <property type="entry name" value="alpha-helical ferredoxin"/>
    <property type="match status" value="1"/>
</dbReference>
<dbReference type="InterPro" id="IPR007516">
    <property type="entry name" value="Co_F420_Hydgase/DH_bsu_N"/>
</dbReference>
<dbReference type="InterPro" id="IPR017900">
    <property type="entry name" value="4Fe4S_Fe_S_CS"/>
</dbReference>
<dbReference type="Pfam" id="PF04422">
    <property type="entry name" value="FrhB_FdhB_N"/>
    <property type="match status" value="1"/>
</dbReference>
<keyword evidence="4" id="KW-0408">Iron</keyword>
<comment type="caution">
    <text evidence="7">The sequence shown here is derived from an EMBL/GenBank/DDBJ whole genome shotgun (WGS) entry which is preliminary data.</text>
</comment>
<dbReference type="GO" id="GO:0051536">
    <property type="term" value="F:iron-sulfur cluster binding"/>
    <property type="evidence" value="ECO:0007669"/>
    <property type="project" value="UniProtKB-KW"/>
</dbReference>
<feature type="non-terminal residue" evidence="7">
    <location>
        <position position="288"/>
    </location>
</feature>
<dbReference type="InterPro" id="IPR045220">
    <property type="entry name" value="FRHB/FDHB/HCAR-like"/>
</dbReference>
<dbReference type="EMBL" id="BART01018215">
    <property type="protein sequence ID" value="GAG87374.1"/>
    <property type="molecule type" value="Genomic_DNA"/>
</dbReference>
<dbReference type="Gene3D" id="3.30.70.20">
    <property type="match status" value="1"/>
</dbReference>
<dbReference type="PROSITE" id="PS51379">
    <property type="entry name" value="4FE4S_FER_2"/>
    <property type="match status" value="2"/>
</dbReference>
<evidence type="ECO:0000256" key="2">
    <source>
        <dbReference type="ARBA" id="ARBA00022723"/>
    </source>
</evidence>
<name>X1AW87_9ZZZZ</name>
<reference evidence="7" key="1">
    <citation type="journal article" date="2014" name="Front. Microbiol.">
        <title>High frequency of phylogenetically diverse reductive dehalogenase-homologous genes in deep subseafloor sedimentary metagenomes.</title>
        <authorList>
            <person name="Kawai M."/>
            <person name="Futagami T."/>
            <person name="Toyoda A."/>
            <person name="Takaki Y."/>
            <person name="Nishi S."/>
            <person name="Hori S."/>
            <person name="Arai W."/>
            <person name="Tsubouchi T."/>
            <person name="Morono Y."/>
            <person name="Uchiyama I."/>
            <person name="Ito T."/>
            <person name="Fujiyama A."/>
            <person name="Inagaki F."/>
            <person name="Takami H."/>
        </authorList>
    </citation>
    <scope>NUCLEOTIDE SEQUENCE</scope>
    <source>
        <strain evidence="7">Expedition CK06-06</strain>
    </source>
</reference>
<dbReference type="PANTHER" id="PTHR31332">
    <property type="entry name" value="7-HYDROXYMETHYL CHLOROPHYLL A REDUCTASE, CHLOROPLASTIC"/>
    <property type="match status" value="1"/>
</dbReference>
<comment type="cofactor">
    <cofactor evidence="1">
        <name>FAD</name>
        <dbReference type="ChEBI" id="CHEBI:57692"/>
    </cofactor>
</comment>
<evidence type="ECO:0000256" key="5">
    <source>
        <dbReference type="ARBA" id="ARBA00023014"/>
    </source>
</evidence>